<dbReference type="Gene3D" id="2.40.50.100">
    <property type="match status" value="1"/>
</dbReference>
<evidence type="ECO:0000313" key="2">
    <source>
        <dbReference type="EMBL" id="TNC25829.1"/>
    </source>
</evidence>
<dbReference type="Proteomes" id="UP000305546">
    <property type="component" value="Unassembled WGS sequence"/>
</dbReference>
<dbReference type="SUPFAM" id="SSF51230">
    <property type="entry name" value="Single hybrid motif"/>
    <property type="match status" value="1"/>
</dbReference>
<dbReference type="GO" id="GO:0005737">
    <property type="term" value="C:cytoplasm"/>
    <property type="evidence" value="ECO:0007669"/>
    <property type="project" value="TreeGrafter"/>
</dbReference>
<dbReference type="EMBL" id="VDFW01000010">
    <property type="protein sequence ID" value="TNC25829.1"/>
    <property type="molecule type" value="Genomic_DNA"/>
</dbReference>
<evidence type="ECO:0000256" key="1">
    <source>
        <dbReference type="ARBA" id="ARBA00022823"/>
    </source>
</evidence>
<dbReference type="OrthoDB" id="9796712at2"/>
<dbReference type="CDD" id="cd06848">
    <property type="entry name" value="GCS_H"/>
    <property type="match status" value="1"/>
</dbReference>
<gene>
    <name evidence="2" type="ORF">FG385_14410</name>
</gene>
<protein>
    <submittedName>
        <fullName evidence="2">Glycine cleavage system protein H</fullName>
    </submittedName>
</protein>
<keyword evidence="1" id="KW-0450">Lipoyl</keyword>
<dbReference type="GO" id="GO:0009249">
    <property type="term" value="P:protein lipoylation"/>
    <property type="evidence" value="ECO:0007669"/>
    <property type="project" value="TreeGrafter"/>
</dbReference>
<evidence type="ECO:0000313" key="3">
    <source>
        <dbReference type="Proteomes" id="UP000305546"/>
    </source>
</evidence>
<sequence length="159" mass="16807">MTNTHIGGASALVEVRGYQVALDRMYDPDTHVWAKSTGLGELRIGLDPLGVETSGTLAQLSVVDSGTPLVRGRAFGQLEAAKFVGPLISPVSGTALGANPAVLADPGLVEEDPFGAGWLLELAYDGTDELSSLLTIPEEIEAWFARKVDEYRLKGVIAE</sequence>
<dbReference type="RefSeq" id="WP_139097214.1">
    <property type="nucleotide sequence ID" value="NZ_VDFW01000010.1"/>
</dbReference>
<reference evidence="2 3" key="1">
    <citation type="submission" date="2019-06" db="EMBL/GenBank/DDBJ databases">
        <title>Amycolatopsis alkalitolerans sp. nov., isolated from Gastrodia elata Blume.</title>
        <authorList>
            <person name="Narsing Rao M.P."/>
            <person name="Li W.J."/>
        </authorList>
    </citation>
    <scope>NUCLEOTIDE SEQUENCE [LARGE SCALE GENOMIC DNA]</scope>
    <source>
        <strain evidence="2 3">SYSUP0005</strain>
    </source>
</reference>
<comment type="caution">
    <text evidence="2">The sequence shown here is derived from an EMBL/GenBank/DDBJ whole genome shotgun (WGS) entry which is preliminary data.</text>
</comment>
<dbReference type="GO" id="GO:0005960">
    <property type="term" value="C:glycine cleavage complex"/>
    <property type="evidence" value="ECO:0007669"/>
    <property type="project" value="InterPro"/>
</dbReference>
<keyword evidence="3" id="KW-1185">Reference proteome</keyword>
<organism evidence="2 3">
    <name type="scientific">Amycolatopsis alkalitolerans</name>
    <dbReference type="NCBI Taxonomy" id="2547244"/>
    <lineage>
        <taxon>Bacteria</taxon>
        <taxon>Bacillati</taxon>
        <taxon>Actinomycetota</taxon>
        <taxon>Actinomycetes</taxon>
        <taxon>Pseudonocardiales</taxon>
        <taxon>Pseudonocardiaceae</taxon>
        <taxon>Amycolatopsis</taxon>
    </lineage>
</organism>
<dbReference type="Pfam" id="PF01597">
    <property type="entry name" value="GCV_H"/>
    <property type="match status" value="1"/>
</dbReference>
<dbReference type="InterPro" id="IPR011053">
    <property type="entry name" value="Single_hybrid_motif"/>
</dbReference>
<dbReference type="GO" id="GO:0019464">
    <property type="term" value="P:glycine decarboxylation via glycine cleavage system"/>
    <property type="evidence" value="ECO:0007669"/>
    <property type="project" value="InterPro"/>
</dbReference>
<name>A0A5C4M1Q4_9PSEU</name>
<accession>A0A5C4M1Q4</accession>
<dbReference type="InterPro" id="IPR033753">
    <property type="entry name" value="GCV_H/Fam206"/>
</dbReference>
<dbReference type="PANTHER" id="PTHR11715">
    <property type="entry name" value="GLYCINE CLEAVAGE SYSTEM H PROTEIN"/>
    <property type="match status" value="1"/>
</dbReference>
<proteinExistence type="predicted"/>
<dbReference type="InterPro" id="IPR002930">
    <property type="entry name" value="GCV_H"/>
</dbReference>
<dbReference type="AlphaFoldDB" id="A0A5C4M1Q4"/>
<dbReference type="PANTHER" id="PTHR11715:SF3">
    <property type="entry name" value="GLYCINE CLEAVAGE SYSTEM H PROTEIN-RELATED"/>
    <property type="match status" value="1"/>
</dbReference>